<evidence type="ECO:0000256" key="1">
    <source>
        <dbReference type="ARBA" id="ARBA00022734"/>
    </source>
</evidence>
<feature type="domain" description="Legume lectin" evidence="2">
    <location>
        <begin position="50"/>
        <end position="131"/>
    </location>
</feature>
<dbReference type="Gene3D" id="2.60.120.200">
    <property type="match status" value="1"/>
</dbReference>
<dbReference type="AlphaFoldDB" id="A0A3L6SL73"/>
<dbReference type="SUPFAM" id="SSF49899">
    <property type="entry name" value="Concanavalin A-like lectins/glucanases"/>
    <property type="match status" value="1"/>
</dbReference>
<dbReference type="GO" id="GO:0030246">
    <property type="term" value="F:carbohydrate binding"/>
    <property type="evidence" value="ECO:0007669"/>
    <property type="project" value="UniProtKB-KW"/>
</dbReference>
<organism evidence="3 4">
    <name type="scientific">Panicum miliaceum</name>
    <name type="common">Proso millet</name>
    <name type="synonym">Broomcorn millet</name>
    <dbReference type="NCBI Taxonomy" id="4540"/>
    <lineage>
        <taxon>Eukaryota</taxon>
        <taxon>Viridiplantae</taxon>
        <taxon>Streptophyta</taxon>
        <taxon>Embryophyta</taxon>
        <taxon>Tracheophyta</taxon>
        <taxon>Spermatophyta</taxon>
        <taxon>Magnoliopsida</taxon>
        <taxon>Liliopsida</taxon>
        <taxon>Poales</taxon>
        <taxon>Poaceae</taxon>
        <taxon>PACMAD clade</taxon>
        <taxon>Panicoideae</taxon>
        <taxon>Panicodae</taxon>
        <taxon>Paniceae</taxon>
        <taxon>Panicinae</taxon>
        <taxon>Panicum</taxon>
        <taxon>Panicum sect. Panicum</taxon>
    </lineage>
</organism>
<gene>
    <name evidence="3" type="ORF">C2845_PM07G12690</name>
</gene>
<dbReference type="OrthoDB" id="1913956at2759"/>
<dbReference type="InterPro" id="IPR013320">
    <property type="entry name" value="ConA-like_dom_sf"/>
</dbReference>
<evidence type="ECO:0000313" key="3">
    <source>
        <dbReference type="EMBL" id="RLN22257.1"/>
    </source>
</evidence>
<keyword evidence="4" id="KW-1185">Reference proteome</keyword>
<keyword evidence="1" id="KW-0430">Lectin</keyword>
<evidence type="ECO:0000259" key="2">
    <source>
        <dbReference type="Pfam" id="PF00139"/>
    </source>
</evidence>
<dbReference type="Pfam" id="PF00139">
    <property type="entry name" value="Lectin_legB"/>
    <property type="match status" value="1"/>
</dbReference>
<comment type="caution">
    <text evidence="3">The sequence shown here is derived from an EMBL/GenBank/DDBJ whole genome shotgun (WGS) entry which is preliminary data.</text>
</comment>
<dbReference type="Proteomes" id="UP000275267">
    <property type="component" value="Unassembled WGS sequence"/>
</dbReference>
<protein>
    <recommendedName>
        <fullName evidence="2">Legume lectin domain-containing protein</fullName>
    </recommendedName>
</protein>
<dbReference type="STRING" id="4540.A0A3L6SL73"/>
<sequence length="137" mass="14854">MNPNSNTNGYYPYHFHRSSPISSISSSRCFSVLASAALVILGSSISCSCLQFSYPTFDDTANNVDFEFSPGSGIANGALQITPSTGNISHRSGRVFYARGTLKLLNSKRTALTSFATEFVLNILPRNRTAEKALLTF</sequence>
<reference evidence="4" key="1">
    <citation type="journal article" date="2019" name="Nat. Commun.">
        <title>The genome of broomcorn millet.</title>
        <authorList>
            <person name="Zou C."/>
            <person name="Miki D."/>
            <person name="Li D."/>
            <person name="Tang Q."/>
            <person name="Xiao L."/>
            <person name="Rajput S."/>
            <person name="Deng P."/>
            <person name="Jia W."/>
            <person name="Huang R."/>
            <person name="Zhang M."/>
            <person name="Sun Y."/>
            <person name="Hu J."/>
            <person name="Fu X."/>
            <person name="Schnable P.S."/>
            <person name="Li F."/>
            <person name="Zhang H."/>
            <person name="Feng B."/>
            <person name="Zhu X."/>
            <person name="Liu R."/>
            <person name="Schnable J.C."/>
            <person name="Zhu J.-K."/>
            <person name="Zhang H."/>
        </authorList>
    </citation>
    <scope>NUCLEOTIDE SEQUENCE [LARGE SCALE GENOMIC DNA]</scope>
</reference>
<name>A0A3L6SL73_PANMI</name>
<proteinExistence type="predicted"/>
<evidence type="ECO:0000313" key="4">
    <source>
        <dbReference type="Proteomes" id="UP000275267"/>
    </source>
</evidence>
<dbReference type="InterPro" id="IPR001220">
    <property type="entry name" value="Legume_lectin_dom"/>
</dbReference>
<dbReference type="EMBL" id="PQIB02000004">
    <property type="protein sequence ID" value="RLN22257.1"/>
    <property type="molecule type" value="Genomic_DNA"/>
</dbReference>
<accession>A0A3L6SL73</accession>